<comment type="caution">
    <text evidence="2">The sequence shown here is derived from an EMBL/GenBank/DDBJ whole genome shotgun (WGS) entry which is preliminary data.</text>
</comment>
<feature type="region of interest" description="Disordered" evidence="1">
    <location>
        <begin position="82"/>
        <end position="115"/>
    </location>
</feature>
<dbReference type="AlphaFoldDB" id="A0A9Q0NQ35"/>
<reference evidence="2 3" key="1">
    <citation type="journal article" date="2023" name="Int. J. Mol. Sci.">
        <title>De Novo Assembly and Annotation of 11 Diverse Shrub Willow (Salix) Genomes Reveals Novel Gene Organization in Sex-Linked Regions.</title>
        <authorList>
            <person name="Hyden B."/>
            <person name="Feng K."/>
            <person name="Yates T.B."/>
            <person name="Jawdy S."/>
            <person name="Cereghino C."/>
            <person name="Smart L.B."/>
            <person name="Muchero W."/>
        </authorList>
    </citation>
    <scope>NUCLEOTIDE SEQUENCE [LARGE SCALE GENOMIC DNA]</scope>
    <source>
        <tissue evidence="2">Shoot tip</tissue>
    </source>
</reference>
<organism evidence="2 3">
    <name type="scientific">Salix viminalis</name>
    <name type="common">Common osier</name>
    <name type="synonym">Basket willow</name>
    <dbReference type="NCBI Taxonomy" id="40686"/>
    <lineage>
        <taxon>Eukaryota</taxon>
        <taxon>Viridiplantae</taxon>
        <taxon>Streptophyta</taxon>
        <taxon>Embryophyta</taxon>
        <taxon>Tracheophyta</taxon>
        <taxon>Spermatophyta</taxon>
        <taxon>Magnoliopsida</taxon>
        <taxon>eudicotyledons</taxon>
        <taxon>Gunneridae</taxon>
        <taxon>Pentapetalae</taxon>
        <taxon>rosids</taxon>
        <taxon>fabids</taxon>
        <taxon>Malpighiales</taxon>
        <taxon>Salicaceae</taxon>
        <taxon>Saliceae</taxon>
        <taxon>Salix</taxon>
    </lineage>
</organism>
<sequence>MRVEIRRRKLIIRGGLTENQNSGGQEAELVIRQNWLKSMDSGWCRKRKGKKSSEDRILRRLASREILGNFLRIGFDGERSNKEAVAEEGQNSSQLQVLRPPDKQGRNTLVKKIPW</sequence>
<gene>
    <name evidence="2" type="ORF">OIU85_012810</name>
</gene>
<evidence type="ECO:0000313" key="3">
    <source>
        <dbReference type="Proteomes" id="UP001151529"/>
    </source>
</evidence>
<protein>
    <submittedName>
        <fullName evidence="2">Uncharacterized protein</fullName>
    </submittedName>
</protein>
<evidence type="ECO:0000313" key="2">
    <source>
        <dbReference type="EMBL" id="KAJ6673839.1"/>
    </source>
</evidence>
<accession>A0A9Q0NQ35</accession>
<evidence type="ECO:0000256" key="1">
    <source>
        <dbReference type="SAM" id="MobiDB-lite"/>
    </source>
</evidence>
<dbReference type="Proteomes" id="UP001151529">
    <property type="component" value="Chromosome 18"/>
</dbReference>
<proteinExistence type="predicted"/>
<dbReference type="EMBL" id="JAPFFL010000017">
    <property type="protein sequence ID" value="KAJ6673839.1"/>
    <property type="molecule type" value="Genomic_DNA"/>
</dbReference>
<name>A0A9Q0NQ35_SALVM</name>
<keyword evidence="3" id="KW-1185">Reference proteome</keyword>